<dbReference type="InterPro" id="IPR043132">
    <property type="entry name" value="BCAT-like_C"/>
</dbReference>
<comment type="function">
    <text evidence="10">Acts on leucine, isoleucine and valine.</text>
</comment>
<protein>
    <recommendedName>
        <fullName evidence="10">Branched-chain-amino-acid aminotransferase</fullName>
        <shortName evidence="10">BCAT</shortName>
        <ecNumber evidence="10">2.6.1.42</ecNumber>
    </recommendedName>
</protein>
<keyword evidence="5 10" id="KW-0032">Aminotransferase</keyword>
<proteinExistence type="inferred from homology"/>
<evidence type="ECO:0000256" key="8">
    <source>
        <dbReference type="ARBA" id="ARBA00048798"/>
    </source>
</evidence>
<keyword evidence="10" id="KW-0028">Amino-acid biosynthesis</keyword>
<dbReference type="NCBIfam" id="NF005146">
    <property type="entry name" value="PRK06606.1"/>
    <property type="match status" value="1"/>
</dbReference>
<comment type="cofactor">
    <cofactor evidence="10">
        <name>pyridoxal 5'-phosphate</name>
        <dbReference type="ChEBI" id="CHEBI:597326"/>
    </cofactor>
</comment>
<dbReference type="Proteomes" id="UP001499863">
    <property type="component" value="Unassembled WGS sequence"/>
</dbReference>
<comment type="catalytic activity">
    <reaction evidence="9 10">
        <text>L-leucine + 2-oxoglutarate = 4-methyl-2-oxopentanoate + L-glutamate</text>
        <dbReference type="Rhea" id="RHEA:18321"/>
        <dbReference type="ChEBI" id="CHEBI:16810"/>
        <dbReference type="ChEBI" id="CHEBI:17865"/>
        <dbReference type="ChEBI" id="CHEBI:29985"/>
        <dbReference type="ChEBI" id="CHEBI:57427"/>
        <dbReference type="EC" id="2.6.1.42"/>
    </reaction>
</comment>
<dbReference type="EC" id="2.6.1.42" evidence="10"/>
<evidence type="ECO:0000256" key="6">
    <source>
        <dbReference type="ARBA" id="ARBA00022679"/>
    </source>
</evidence>
<evidence type="ECO:0000256" key="4">
    <source>
        <dbReference type="ARBA" id="ARBA00009320"/>
    </source>
</evidence>
<comment type="caution">
    <text evidence="11">The sequence shown here is derived from an EMBL/GenBank/DDBJ whole genome shotgun (WGS) entry which is preliminary data.</text>
</comment>
<comment type="pathway">
    <text evidence="3 10">Amino-acid biosynthesis; L-leucine biosynthesis; L-leucine from 3-methyl-2-oxobutanoate: step 4/4.</text>
</comment>
<dbReference type="InterPro" id="IPR005785">
    <property type="entry name" value="B_amino_transI"/>
</dbReference>
<evidence type="ECO:0000256" key="9">
    <source>
        <dbReference type="ARBA" id="ARBA00049229"/>
    </source>
</evidence>
<reference evidence="11 12" key="1">
    <citation type="journal article" date="2019" name="Int. J. Syst. Evol. Microbiol.">
        <title>The Global Catalogue of Microorganisms (GCM) 10K type strain sequencing project: providing services to taxonomists for standard genome sequencing and annotation.</title>
        <authorList>
            <consortium name="The Broad Institute Genomics Platform"/>
            <consortium name="The Broad Institute Genome Sequencing Center for Infectious Disease"/>
            <person name="Wu L."/>
            <person name="Ma J."/>
        </authorList>
    </citation>
    <scope>NUCLEOTIDE SEQUENCE [LARGE SCALE GENOMIC DNA]</scope>
    <source>
        <strain evidence="11 12">JCM 12393</strain>
    </source>
</reference>
<evidence type="ECO:0000313" key="11">
    <source>
        <dbReference type="EMBL" id="GAA1383758.1"/>
    </source>
</evidence>
<dbReference type="NCBIfam" id="TIGR01122">
    <property type="entry name" value="ilvE_I"/>
    <property type="match status" value="1"/>
</dbReference>
<evidence type="ECO:0000256" key="10">
    <source>
        <dbReference type="RuleBase" id="RU364094"/>
    </source>
</evidence>
<evidence type="ECO:0000256" key="2">
    <source>
        <dbReference type="ARBA" id="ARBA00004931"/>
    </source>
</evidence>
<sequence length="305" mass="32861">MTALPEASTIWLDGALVPWHAASTHVLSHGLHYGTGVLEGTRAFATADGPAVFRLPEHLRRLDLSARMLRMELPFGVEELAKATVDLVRTNGHRSCYLRHFAFLGYGAMGLDMRSSPTVTAIASWEWRSQLPDARGGIRLKTSSWRRTDPNTVPPAAKATGPYLNSVLARREATDAGYDEALLLGPDGAVSECTGENVFAVRDGVLRTPPASAGALEGITQDTVLTLARDLGVPVRVEALLRSDLYAADEVFVCGTAAGVVAVRSLDDRELPAAPGPLTERLRTAYEAAVSGADGRYRHWLTYVE</sequence>
<dbReference type="PANTHER" id="PTHR42743">
    <property type="entry name" value="AMINO-ACID AMINOTRANSFERASE"/>
    <property type="match status" value="1"/>
</dbReference>
<evidence type="ECO:0000256" key="5">
    <source>
        <dbReference type="ARBA" id="ARBA00022576"/>
    </source>
</evidence>
<dbReference type="InterPro" id="IPR001544">
    <property type="entry name" value="Aminotrans_IV"/>
</dbReference>
<comment type="catalytic activity">
    <reaction evidence="7 10">
        <text>L-valine + 2-oxoglutarate = 3-methyl-2-oxobutanoate + L-glutamate</text>
        <dbReference type="Rhea" id="RHEA:24813"/>
        <dbReference type="ChEBI" id="CHEBI:11851"/>
        <dbReference type="ChEBI" id="CHEBI:16810"/>
        <dbReference type="ChEBI" id="CHEBI:29985"/>
        <dbReference type="ChEBI" id="CHEBI:57762"/>
        <dbReference type="EC" id="2.6.1.42"/>
    </reaction>
</comment>
<dbReference type="InterPro" id="IPR050571">
    <property type="entry name" value="Class-IV_PLP-Dep_Aminotrnsfr"/>
</dbReference>
<dbReference type="Gene3D" id="3.30.470.10">
    <property type="match status" value="1"/>
</dbReference>
<dbReference type="InterPro" id="IPR043131">
    <property type="entry name" value="BCAT-like_N"/>
</dbReference>
<organism evidence="11 12">
    <name type="scientific">Kitasatospora putterlickiae</name>
    <dbReference type="NCBI Taxonomy" id="221725"/>
    <lineage>
        <taxon>Bacteria</taxon>
        <taxon>Bacillati</taxon>
        <taxon>Actinomycetota</taxon>
        <taxon>Actinomycetes</taxon>
        <taxon>Kitasatosporales</taxon>
        <taxon>Streptomycetaceae</taxon>
        <taxon>Kitasatospora</taxon>
    </lineage>
</organism>
<evidence type="ECO:0000256" key="7">
    <source>
        <dbReference type="ARBA" id="ARBA00048212"/>
    </source>
</evidence>
<evidence type="ECO:0000256" key="1">
    <source>
        <dbReference type="ARBA" id="ARBA00004824"/>
    </source>
</evidence>
<evidence type="ECO:0000256" key="3">
    <source>
        <dbReference type="ARBA" id="ARBA00005072"/>
    </source>
</evidence>
<comment type="pathway">
    <text evidence="2 10">Amino-acid biosynthesis; L-valine biosynthesis; L-valine from pyruvate: step 4/4.</text>
</comment>
<evidence type="ECO:0000313" key="12">
    <source>
        <dbReference type="Proteomes" id="UP001499863"/>
    </source>
</evidence>
<comment type="catalytic activity">
    <reaction evidence="8 10">
        <text>L-isoleucine + 2-oxoglutarate = (S)-3-methyl-2-oxopentanoate + L-glutamate</text>
        <dbReference type="Rhea" id="RHEA:24801"/>
        <dbReference type="ChEBI" id="CHEBI:16810"/>
        <dbReference type="ChEBI" id="CHEBI:29985"/>
        <dbReference type="ChEBI" id="CHEBI:35146"/>
        <dbReference type="ChEBI" id="CHEBI:58045"/>
        <dbReference type="EC" id="2.6.1.42"/>
    </reaction>
</comment>
<dbReference type="PANTHER" id="PTHR42743:SF11">
    <property type="entry name" value="AMINODEOXYCHORISMATE LYASE"/>
    <property type="match status" value="1"/>
</dbReference>
<keyword evidence="10" id="KW-0663">Pyridoxal phosphate</keyword>
<dbReference type="SUPFAM" id="SSF56752">
    <property type="entry name" value="D-aminoacid aminotransferase-like PLP-dependent enzymes"/>
    <property type="match status" value="1"/>
</dbReference>
<comment type="similarity">
    <text evidence="4 10">Belongs to the class-IV pyridoxal-phosphate-dependent aminotransferase family.</text>
</comment>
<accession>A0ABN1XN11</accession>
<keyword evidence="12" id="KW-1185">Reference proteome</keyword>
<dbReference type="EMBL" id="BAAAKJ010000020">
    <property type="protein sequence ID" value="GAA1383758.1"/>
    <property type="molecule type" value="Genomic_DNA"/>
</dbReference>
<keyword evidence="6 10" id="KW-0808">Transferase</keyword>
<keyword evidence="10" id="KW-0100">Branched-chain amino acid biosynthesis</keyword>
<comment type="pathway">
    <text evidence="1 10">Amino-acid biosynthesis; L-isoleucine biosynthesis; L-isoleucine from 2-oxobutanoate: step 4/4.</text>
</comment>
<gene>
    <name evidence="10" type="primary">ilvE</name>
    <name evidence="11" type="ORF">GCM10009639_04470</name>
</gene>
<name>A0ABN1XN11_9ACTN</name>
<dbReference type="RefSeq" id="WP_344324746.1">
    <property type="nucleotide sequence ID" value="NZ_BAAAKJ010000020.1"/>
</dbReference>
<dbReference type="Pfam" id="PF01063">
    <property type="entry name" value="Aminotran_4"/>
    <property type="match status" value="1"/>
</dbReference>
<dbReference type="InterPro" id="IPR036038">
    <property type="entry name" value="Aminotransferase-like"/>
</dbReference>
<dbReference type="Gene3D" id="3.20.10.10">
    <property type="entry name" value="D-amino Acid Aminotransferase, subunit A, domain 2"/>
    <property type="match status" value="1"/>
</dbReference>